<dbReference type="RefSeq" id="WP_244823062.1">
    <property type="nucleotide sequence ID" value="NZ_CP112998.1"/>
</dbReference>
<dbReference type="KEGG" id="dpf:ON006_15280"/>
<dbReference type="PROSITE" id="PS50109">
    <property type="entry name" value="HIS_KIN"/>
    <property type="match status" value="1"/>
</dbReference>
<dbReference type="InterPro" id="IPR005467">
    <property type="entry name" value="His_kinase_dom"/>
</dbReference>
<evidence type="ECO:0000256" key="1">
    <source>
        <dbReference type="ARBA" id="ARBA00022679"/>
    </source>
</evidence>
<keyword evidence="3" id="KW-0902">Two-component regulatory system</keyword>
<dbReference type="Gene3D" id="2.60.40.10">
    <property type="entry name" value="Immunoglobulins"/>
    <property type="match status" value="1"/>
</dbReference>
<feature type="domain" description="Histidine kinase" evidence="5">
    <location>
        <begin position="163"/>
        <end position="353"/>
    </location>
</feature>
<reference evidence="6" key="1">
    <citation type="submission" date="2022-11" db="EMBL/GenBank/DDBJ databases">
        <title>Dyadobacter pollutisoli sp. nov., isolated from plastic dumped soil.</title>
        <authorList>
            <person name="Kim J.M."/>
            <person name="Kim K.R."/>
            <person name="Lee J.K."/>
            <person name="Hao L."/>
            <person name="Jeon C.O."/>
        </authorList>
    </citation>
    <scope>NUCLEOTIDE SEQUENCE</scope>
    <source>
        <strain evidence="6">U1</strain>
    </source>
</reference>
<dbReference type="EMBL" id="CP112998">
    <property type="protein sequence ID" value="WAC15295.1"/>
    <property type="molecule type" value="Genomic_DNA"/>
</dbReference>
<dbReference type="CDD" id="cd16917">
    <property type="entry name" value="HATPase_UhpB-NarQ-NarX-like"/>
    <property type="match status" value="1"/>
</dbReference>
<proteinExistence type="predicted"/>
<dbReference type="GO" id="GO:0016020">
    <property type="term" value="C:membrane"/>
    <property type="evidence" value="ECO:0007669"/>
    <property type="project" value="InterPro"/>
</dbReference>
<evidence type="ECO:0000313" key="6">
    <source>
        <dbReference type="EMBL" id="WAC15295.1"/>
    </source>
</evidence>
<keyword evidence="7" id="KW-1185">Reference proteome</keyword>
<dbReference type="Proteomes" id="UP001164653">
    <property type="component" value="Chromosome"/>
</dbReference>
<dbReference type="InterPro" id="IPR050482">
    <property type="entry name" value="Sensor_HK_TwoCompSys"/>
</dbReference>
<sequence>MVVACIFLCNLVQAQDIQFTSFLATNEEQDSSYNISKPIALLYNQTHIIIGFIDIKDSLNARYAYRLDGFDKRWHENGKHTIVNYINLFGGDYTLQVKNLNYPERIASLPFHLDEAFWQRPWFVPMIAAYALLILGIILYFIRMYRLRNQIRLQKIRNEIAADLHDDVGTALSSITFLGEMARSRFEKKPEEIRPILERIMDESKEMMQTMRGVVWVINPQNDKAEDFFEKVKSFAESVLQSKKIELKFTTKDTGHWQMGLEIQRNLFLIFKESIVNAAKHSAATQVTMAVQKEKNHVWILISDNGKGFDDDSLNEGNGLRNLKNRAMQIGGDLQIVSKPGDGTQVKMVIPIA</sequence>
<keyword evidence="4" id="KW-0472">Membrane</keyword>
<dbReference type="SUPFAM" id="SSF55874">
    <property type="entry name" value="ATPase domain of HSP90 chaperone/DNA topoisomerase II/histidine kinase"/>
    <property type="match status" value="1"/>
</dbReference>
<dbReference type="Gene3D" id="3.30.565.10">
    <property type="entry name" value="Histidine kinase-like ATPase, C-terminal domain"/>
    <property type="match status" value="1"/>
</dbReference>
<feature type="transmembrane region" description="Helical" evidence="4">
    <location>
        <begin position="122"/>
        <end position="142"/>
    </location>
</feature>
<dbReference type="InterPro" id="IPR036890">
    <property type="entry name" value="HATPase_C_sf"/>
</dbReference>
<organism evidence="6 7">
    <name type="scientific">Dyadobacter pollutisoli</name>
    <dbReference type="NCBI Taxonomy" id="2910158"/>
    <lineage>
        <taxon>Bacteria</taxon>
        <taxon>Pseudomonadati</taxon>
        <taxon>Bacteroidota</taxon>
        <taxon>Cytophagia</taxon>
        <taxon>Cytophagales</taxon>
        <taxon>Spirosomataceae</taxon>
        <taxon>Dyadobacter</taxon>
    </lineage>
</organism>
<keyword evidence="4" id="KW-1133">Transmembrane helix</keyword>
<dbReference type="InterPro" id="IPR003594">
    <property type="entry name" value="HATPase_dom"/>
</dbReference>
<keyword evidence="4" id="KW-0812">Transmembrane</keyword>
<keyword evidence="2 6" id="KW-0418">Kinase</keyword>
<evidence type="ECO:0000259" key="5">
    <source>
        <dbReference type="PROSITE" id="PS50109"/>
    </source>
</evidence>
<dbReference type="InterPro" id="IPR011123">
    <property type="entry name" value="Y_Y_Y"/>
</dbReference>
<protein>
    <submittedName>
        <fullName evidence="6">Histidine kinase</fullName>
    </submittedName>
</protein>
<dbReference type="InterPro" id="IPR011712">
    <property type="entry name" value="Sig_transdc_His_kin_sub3_dim/P"/>
</dbReference>
<evidence type="ECO:0000313" key="7">
    <source>
        <dbReference type="Proteomes" id="UP001164653"/>
    </source>
</evidence>
<dbReference type="GO" id="GO:0000155">
    <property type="term" value="F:phosphorelay sensor kinase activity"/>
    <property type="evidence" value="ECO:0007669"/>
    <property type="project" value="InterPro"/>
</dbReference>
<dbReference type="AlphaFoldDB" id="A0A9E8NEI6"/>
<evidence type="ECO:0000256" key="3">
    <source>
        <dbReference type="ARBA" id="ARBA00023012"/>
    </source>
</evidence>
<dbReference type="InterPro" id="IPR013783">
    <property type="entry name" value="Ig-like_fold"/>
</dbReference>
<dbReference type="GO" id="GO:0046983">
    <property type="term" value="F:protein dimerization activity"/>
    <property type="evidence" value="ECO:0007669"/>
    <property type="project" value="InterPro"/>
</dbReference>
<dbReference type="Pfam" id="PF07730">
    <property type="entry name" value="HisKA_3"/>
    <property type="match status" value="1"/>
</dbReference>
<evidence type="ECO:0000256" key="4">
    <source>
        <dbReference type="SAM" id="Phobius"/>
    </source>
</evidence>
<dbReference type="PANTHER" id="PTHR24421">
    <property type="entry name" value="NITRATE/NITRITE SENSOR PROTEIN NARX-RELATED"/>
    <property type="match status" value="1"/>
</dbReference>
<dbReference type="Pfam" id="PF02518">
    <property type="entry name" value="HATPase_c"/>
    <property type="match status" value="1"/>
</dbReference>
<accession>A0A9E8NEI6</accession>
<dbReference type="Gene3D" id="1.20.5.1930">
    <property type="match status" value="1"/>
</dbReference>
<keyword evidence="1" id="KW-0808">Transferase</keyword>
<name>A0A9E8NEI6_9BACT</name>
<dbReference type="Pfam" id="PF07495">
    <property type="entry name" value="Y_Y_Y"/>
    <property type="match status" value="1"/>
</dbReference>
<evidence type="ECO:0000256" key="2">
    <source>
        <dbReference type="ARBA" id="ARBA00022777"/>
    </source>
</evidence>
<gene>
    <name evidence="6" type="ORF">ON006_15280</name>
</gene>